<evidence type="ECO:0000259" key="2">
    <source>
        <dbReference type="Pfam" id="PF00487"/>
    </source>
</evidence>
<keyword evidence="1" id="KW-0812">Transmembrane</keyword>
<feature type="transmembrane region" description="Helical" evidence="1">
    <location>
        <begin position="12"/>
        <end position="31"/>
    </location>
</feature>
<reference evidence="4" key="1">
    <citation type="journal article" date="2019" name="Int. J. Syst. Evol. Microbiol.">
        <title>The Global Catalogue of Microorganisms (GCM) 10K type strain sequencing project: providing services to taxonomists for standard genome sequencing and annotation.</title>
        <authorList>
            <consortium name="The Broad Institute Genomics Platform"/>
            <consortium name="The Broad Institute Genome Sequencing Center for Infectious Disease"/>
            <person name="Wu L."/>
            <person name="Ma J."/>
        </authorList>
    </citation>
    <scope>NUCLEOTIDE SEQUENCE [LARGE SCALE GENOMIC DNA]</scope>
    <source>
        <strain evidence="4">JCM 18326</strain>
    </source>
</reference>
<evidence type="ECO:0000313" key="3">
    <source>
        <dbReference type="EMBL" id="GAA4838518.1"/>
    </source>
</evidence>
<name>A0ABP9DD08_9BACT</name>
<proteinExistence type="predicted"/>
<dbReference type="InterPro" id="IPR012171">
    <property type="entry name" value="Fatty_acid_desaturase"/>
</dbReference>
<keyword evidence="1" id="KW-1133">Transmembrane helix</keyword>
<dbReference type="PANTHER" id="PTHR19353">
    <property type="entry name" value="FATTY ACID DESATURASE 2"/>
    <property type="match status" value="1"/>
</dbReference>
<feature type="domain" description="Fatty acid desaturase" evidence="2">
    <location>
        <begin position="10"/>
        <end position="283"/>
    </location>
</feature>
<dbReference type="PIRSF" id="PIRSF015921">
    <property type="entry name" value="FA_sphinglp_des"/>
    <property type="match status" value="1"/>
</dbReference>
<sequence>MLTGYITNVWGILALWGLMGFGMSGVGLAVMHDANHGAYSKNKKTNEWVGRILYLVGGYPANWRIQHNVLHHTYTNISGHDEDLGNGFIRMSPNQKRMGFHKFQIIYVPMLYVIMTLYWFVSKDFQQIFRYKKKNLLKTQQLTFSTSLIKIALSKVIYALVFIVLPIAVLPLPWSVTMWGFLLMHAVCGLSLALIFQCAHVIEETSFFDAEENGGSMENNFAIHQLKSTANFAHGSRAFSWFIGGLNYQIEHHLFPNICHVHYRQISGIVKETAEEYGIPYVAHKTFAGALRSHFGMLYSLGNGSYEKKMEKEQRQLVAS</sequence>
<protein>
    <submittedName>
        <fullName evidence="3">Acyl-CoA desaturase</fullName>
    </submittedName>
</protein>
<keyword evidence="4" id="KW-1185">Reference proteome</keyword>
<organism evidence="3 4">
    <name type="scientific">Algivirga pacifica</name>
    <dbReference type="NCBI Taxonomy" id="1162670"/>
    <lineage>
        <taxon>Bacteria</taxon>
        <taxon>Pseudomonadati</taxon>
        <taxon>Bacteroidota</taxon>
        <taxon>Cytophagia</taxon>
        <taxon>Cytophagales</taxon>
        <taxon>Flammeovirgaceae</taxon>
        <taxon>Algivirga</taxon>
    </lineage>
</organism>
<evidence type="ECO:0000313" key="4">
    <source>
        <dbReference type="Proteomes" id="UP001500298"/>
    </source>
</evidence>
<keyword evidence="1" id="KW-0472">Membrane</keyword>
<dbReference type="Proteomes" id="UP001500298">
    <property type="component" value="Unassembled WGS sequence"/>
</dbReference>
<dbReference type="EMBL" id="BAABJX010000036">
    <property type="protein sequence ID" value="GAA4838518.1"/>
    <property type="molecule type" value="Genomic_DNA"/>
</dbReference>
<dbReference type="Pfam" id="PF00487">
    <property type="entry name" value="FA_desaturase"/>
    <property type="match status" value="1"/>
</dbReference>
<feature type="transmembrane region" description="Helical" evidence="1">
    <location>
        <begin position="103"/>
        <end position="121"/>
    </location>
</feature>
<dbReference type="CDD" id="cd03506">
    <property type="entry name" value="Delta6-FADS-like"/>
    <property type="match status" value="1"/>
</dbReference>
<evidence type="ECO:0000256" key="1">
    <source>
        <dbReference type="SAM" id="Phobius"/>
    </source>
</evidence>
<feature type="transmembrane region" description="Helical" evidence="1">
    <location>
        <begin position="142"/>
        <end position="170"/>
    </location>
</feature>
<dbReference type="PANTHER" id="PTHR19353:SF19">
    <property type="entry name" value="DELTA(5) FATTY ACID DESATURASE C-RELATED"/>
    <property type="match status" value="1"/>
</dbReference>
<dbReference type="InterPro" id="IPR005804">
    <property type="entry name" value="FA_desaturase_dom"/>
</dbReference>
<accession>A0ABP9DD08</accession>
<comment type="caution">
    <text evidence="3">The sequence shown here is derived from an EMBL/GenBank/DDBJ whole genome shotgun (WGS) entry which is preliminary data.</text>
</comment>
<gene>
    <name evidence="3" type="ORF">GCM10023331_24690</name>
</gene>
<feature type="transmembrane region" description="Helical" evidence="1">
    <location>
        <begin position="176"/>
        <end position="196"/>
    </location>
</feature>